<dbReference type="CDD" id="cd03215">
    <property type="entry name" value="ABC_Carb_Monos_II"/>
    <property type="match status" value="1"/>
</dbReference>
<reference evidence="6 7" key="1">
    <citation type="submission" date="2021-06" db="EMBL/GenBank/DDBJ databases">
        <authorList>
            <person name="Sun Q."/>
            <person name="Li D."/>
        </authorList>
    </citation>
    <scope>NUCLEOTIDE SEQUENCE [LARGE SCALE GENOMIC DNA]</scope>
    <source>
        <strain evidence="6 7">MSJ-2</strain>
    </source>
</reference>
<protein>
    <submittedName>
        <fullName evidence="6">ABC transporter ATP-binding protein</fullName>
    </submittedName>
</protein>
<evidence type="ECO:0000313" key="6">
    <source>
        <dbReference type="EMBL" id="MBU5626144.1"/>
    </source>
</evidence>
<gene>
    <name evidence="6" type="ORF">KQI82_04305</name>
</gene>
<dbReference type="Proteomes" id="UP000787672">
    <property type="component" value="Unassembled WGS sequence"/>
</dbReference>
<evidence type="ECO:0000256" key="4">
    <source>
        <dbReference type="ARBA" id="ARBA00022840"/>
    </source>
</evidence>
<sequence length="506" mass="55204">MNAVEMRGISKAFGTVQALQNVDFTLRQGEIHAVLGENGAGKTTLMKILYGMHRPTAGQVFIRGERADIRDSQDAIRLGIGMVHQHFMLIPVLSAAENVVAGSEPHKGVFFDFNRAVEEVEQLAKESGFLIDPRARVETLSVGAMQRVEILKALYKGADILILDEPTAVLTPIEVQELFVALRRLKAEGKSIVIITHKLYEVMEIADRCTVLQDGRLIGSVDKEKTSMQQLAGMMVGREVNFDRRCPSPRIGGALCEIKNLSYRRNGLPVLQNISLTIHKGEILGIAGIEGNGQTELIESLTGLLKPDSMELTLNGEAVTGDAADFIRKGIGHVPEDRMVRGLSLPRSIAENSILGYEDGFSRRGVMDWKTVQKNAETLVRSFQIKAPSAKTPCGALSGGNQQKVVIARVFSRSPEVVICAQPTRGVDVSASEYIHDVMLRYRDQGKGILLISADLDEVKKLSDTIAVLYRGEIMAVDKAERFDDDRLGLLMTGAAASEGKGGTRA</sequence>
<dbReference type="InterPro" id="IPR050107">
    <property type="entry name" value="ABC_carbohydrate_import_ATPase"/>
</dbReference>
<keyword evidence="3" id="KW-0547">Nucleotide-binding</keyword>
<evidence type="ECO:0000256" key="2">
    <source>
        <dbReference type="ARBA" id="ARBA00022737"/>
    </source>
</evidence>
<dbReference type="PROSITE" id="PS50893">
    <property type="entry name" value="ABC_TRANSPORTER_2"/>
    <property type="match status" value="2"/>
</dbReference>
<keyword evidence="2" id="KW-0677">Repeat</keyword>
<dbReference type="InterPro" id="IPR003439">
    <property type="entry name" value="ABC_transporter-like_ATP-bd"/>
</dbReference>
<dbReference type="PANTHER" id="PTHR43790:SF9">
    <property type="entry name" value="GALACTOFURANOSE TRANSPORTER ATP-BINDING PROTEIN YTFR"/>
    <property type="match status" value="1"/>
</dbReference>
<dbReference type="PANTHER" id="PTHR43790">
    <property type="entry name" value="CARBOHYDRATE TRANSPORT ATP-BINDING PROTEIN MG119-RELATED"/>
    <property type="match status" value="1"/>
</dbReference>
<keyword evidence="7" id="KW-1185">Reference proteome</keyword>
<dbReference type="EMBL" id="JAHLQN010000001">
    <property type="protein sequence ID" value="MBU5626144.1"/>
    <property type="molecule type" value="Genomic_DNA"/>
</dbReference>
<accession>A0ABS6F785</accession>
<dbReference type="SMART" id="SM00382">
    <property type="entry name" value="AAA"/>
    <property type="match status" value="2"/>
</dbReference>
<proteinExistence type="predicted"/>
<evidence type="ECO:0000256" key="3">
    <source>
        <dbReference type="ARBA" id="ARBA00022741"/>
    </source>
</evidence>
<dbReference type="GO" id="GO:0005524">
    <property type="term" value="F:ATP binding"/>
    <property type="evidence" value="ECO:0007669"/>
    <property type="project" value="UniProtKB-KW"/>
</dbReference>
<evidence type="ECO:0000313" key="7">
    <source>
        <dbReference type="Proteomes" id="UP000787672"/>
    </source>
</evidence>
<dbReference type="Pfam" id="PF00005">
    <property type="entry name" value="ABC_tran"/>
    <property type="match status" value="2"/>
</dbReference>
<dbReference type="CDD" id="cd03216">
    <property type="entry name" value="ABC_Carb_Monos_I"/>
    <property type="match status" value="1"/>
</dbReference>
<organism evidence="6 7">
    <name type="scientific">Dysosmobacter acutus</name>
    <dbReference type="NCBI Taxonomy" id="2841504"/>
    <lineage>
        <taxon>Bacteria</taxon>
        <taxon>Bacillati</taxon>
        <taxon>Bacillota</taxon>
        <taxon>Clostridia</taxon>
        <taxon>Eubacteriales</taxon>
        <taxon>Oscillospiraceae</taxon>
        <taxon>Dysosmobacter</taxon>
    </lineage>
</organism>
<keyword evidence="1" id="KW-0813">Transport</keyword>
<name>A0ABS6F785_9FIRM</name>
<dbReference type="PROSITE" id="PS00211">
    <property type="entry name" value="ABC_TRANSPORTER_1"/>
    <property type="match status" value="1"/>
</dbReference>
<dbReference type="InterPro" id="IPR003593">
    <property type="entry name" value="AAA+_ATPase"/>
</dbReference>
<feature type="domain" description="ABC transporter" evidence="5">
    <location>
        <begin position="4"/>
        <end position="239"/>
    </location>
</feature>
<feature type="domain" description="ABC transporter" evidence="5">
    <location>
        <begin position="256"/>
        <end position="496"/>
    </location>
</feature>
<evidence type="ECO:0000256" key="1">
    <source>
        <dbReference type="ARBA" id="ARBA00022448"/>
    </source>
</evidence>
<keyword evidence="4 6" id="KW-0067">ATP-binding</keyword>
<evidence type="ECO:0000259" key="5">
    <source>
        <dbReference type="PROSITE" id="PS50893"/>
    </source>
</evidence>
<dbReference type="RefSeq" id="WP_216559172.1">
    <property type="nucleotide sequence ID" value="NZ_JAHLQN010000001.1"/>
</dbReference>
<dbReference type="InterPro" id="IPR017871">
    <property type="entry name" value="ABC_transporter-like_CS"/>
</dbReference>
<comment type="caution">
    <text evidence="6">The sequence shown here is derived from an EMBL/GenBank/DDBJ whole genome shotgun (WGS) entry which is preliminary data.</text>
</comment>